<evidence type="ECO:0000313" key="7">
    <source>
        <dbReference type="EMBL" id="KAB5594856.1"/>
    </source>
</evidence>
<dbReference type="SMART" id="SM01117">
    <property type="entry name" value="Cyt-b5"/>
    <property type="match status" value="1"/>
</dbReference>
<dbReference type="Pfam" id="PF00173">
    <property type="entry name" value="Cyt-b5"/>
    <property type="match status" value="1"/>
</dbReference>
<dbReference type="PANTHER" id="PTHR46237:SF1">
    <property type="entry name" value="CYTOCHROME B5 REDUCTASE 4"/>
    <property type="match status" value="1"/>
</dbReference>
<dbReference type="FunFam" id="3.10.120.10:FF:000001">
    <property type="entry name" value="Cytochrome b5 reductase 4"/>
    <property type="match status" value="1"/>
</dbReference>
<evidence type="ECO:0000256" key="4">
    <source>
        <dbReference type="SAM" id="MobiDB-lite"/>
    </source>
</evidence>
<evidence type="ECO:0000256" key="1">
    <source>
        <dbReference type="ARBA" id="ARBA00022617"/>
    </source>
</evidence>
<sequence>MTSAVVLVGSDVITELSPDPNIVEKPWWMPSFWPKIFRPIIPQRCQPVSITDDMTLRTNSSMPLFKYIHRSAYNGELEDPTKQIYPVPYMANQLSNCYILTITMRIDFPLRILSSKANVHCGFVGNEAIGSQNIPETIVLSLTHRSSPNTDLGPDDIVDFISSRVVPQSQQSGLGEIYDVEPTVKKLPVDPTSPNNMLMVLSAMSTDLLDAVWSQRRIWNLNMNQIKYDRPYILRWAADSGTFCWSPQDHNYSATCGHTTDDANRMLHYYWGNGDDGQEFPMPFNITIVNMFIALRDAILIDLGTINATSNIYLNKTYFNEVIRVDPFHAWAGDILINTNTSWRVDSNDYWKFCTWWRCINTSWAEGLRNAAENTPMGNIQLPHRFNNTPGASVFKFSYLCPTFRRKPIMSLLVSVFIATATMLSTLYALFDMLMPIFEEKYQRRQQVVRGSVIFSRDLEEDERPLTRRNTYNSSNTLYDPVPAHEARKDEGYDCVQTPTSAVYEPAKAKPNTYSVPQTHFRGRGALVIYPPDAARTVQVPTKVRIMSSYLRSWLMPHVSTPTPNVTSDSSVGSNSGSGPTINLSAPSPPTSETGAELVKSADLDDDDAPPPFPLPNSIQRSSATSSQPHSNNPVVEVVSNPAPSPALTPKFTVSIVNKRSPSPDSKRMPPPPLPVRLPSVSTNGLMTSPNASQQRNTISLPSVGGLALPPSTTKRMPNVNIKGKVRAKVALEPGHGALDWANLKSSGVDLRGVTELLRVTPSMLKEHRSRDDAWSAFSGKVYNITAYLPYHPGGEKELMRVAGRDGTKLFATTHAWVNLDFMLDGCLVGFLVPE</sequence>
<dbReference type="Gene3D" id="3.10.120.10">
    <property type="entry name" value="Cytochrome b5-like heme/steroid binding domain"/>
    <property type="match status" value="1"/>
</dbReference>
<feature type="transmembrane region" description="Helical" evidence="5">
    <location>
        <begin position="409"/>
        <end position="431"/>
    </location>
</feature>
<evidence type="ECO:0000313" key="8">
    <source>
        <dbReference type="Proteomes" id="UP000383932"/>
    </source>
</evidence>
<dbReference type="InterPro" id="IPR001199">
    <property type="entry name" value="Cyt_B5-like_heme/steroid-bd"/>
</dbReference>
<dbReference type="GO" id="GO:0046872">
    <property type="term" value="F:metal ion binding"/>
    <property type="evidence" value="ECO:0007669"/>
    <property type="project" value="UniProtKB-KW"/>
</dbReference>
<dbReference type="PROSITE" id="PS50255">
    <property type="entry name" value="CYTOCHROME_B5_2"/>
    <property type="match status" value="1"/>
</dbReference>
<keyword evidence="1" id="KW-0349">Heme</keyword>
<dbReference type="GO" id="GO:0020037">
    <property type="term" value="F:heme binding"/>
    <property type="evidence" value="ECO:0007669"/>
    <property type="project" value="InterPro"/>
</dbReference>
<feature type="compositionally biased region" description="Polar residues" evidence="4">
    <location>
        <begin position="580"/>
        <end position="594"/>
    </location>
</feature>
<dbReference type="PROSITE" id="PS00191">
    <property type="entry name" value="CYTOCHROME_B5_1"/>
    <property type="match status" value="1"/>
</dbReference>
<gene>
    <name evidence="7" type="ORF">CTheo_1671</name>
</gene>
<feature type="region of interest" description="Disordered" evidence="4">
    <location>
        <begin position="689"/>
        <end position="718"/>
    </location>
</feature>
<proteinExistence type="predicted"/>
<feature type="region of interest" description="Disordered" evidence="4">
    <location>
        <begin position="557"/>
        <end position="638"/>
    </location>
</feature>
<keyword evidence="5" id="KW-0472">Membrane</keyword>
<keyword evidence="8" id="KW-1185">Reference proteome</keyword>
<keyword evidence="5" id="KW-1133">Transmembrane helix</keyword>
<evidence type="ECO:0000256" key="2">
    <source>
        <dbReference type="ARBA" id="ARBA00022723"/>
    </source>
</evidence>
<evidence type="ECO:0000256" key="3">
    <source>
        <dbReference type="ARBA" id="ARBA00023004"/>
    </source>
</evidence>
<reference evidence="7 8" key="1">
    <citation type="journal article" date="2019" name="Fungal Biol. Biotechnol.">
        <title>Draft genome sequence of fastidious pathogen Ceratobasidium theobromae, which causes vascular-streak dieback in Theobroma cacao.</title>
        <authorList>
            <person name="Ali S.S."/>
            <person name="Asman A."/>
            <person name="Shao J."/>
            <person name="Firmansyah A.P."/>
            <person name="Susilo A.W."/>
            <person name="Rosmana A."/>
            <person name="McMahon P."/>
            <person name="Junaid M."/>
            <person name="Guest D."/>
            <person name="Kheng T.Y."/>
            <person name="Meinhardt L.W."/>
            <person name="Bailey B.A."/>
        </authorList>
    </citation>
    <scope>NUCLEOTIDE SEQUENCE [LARGE SCALE GENOMIC DNA]</scope>
    <source>
        <strain evidence="7 8">CT2</strain>
    </source>
</reference>
<protein>
    <submittedName>
        <fullName evidence="7">Cytochrome b5-like heme/steroid-binding domain containing protein</fullName>
    </submittedName>
</protein>
<keyword evidence="5" id="KW-0812">Transmembrane</keyword>
<feature type="compositionally biased region" description="Low complexity" evidence="4">
    <location>
        <begin position="568"/>
        <end position="579"/>
    </location>
</feature>
<comment type="caution">
    <text evidence="7">The sequence shown here is derived from an EMBL/GenBank/DDBJ whole genome shotgun (WGS) entry which is preliminary data.</text>
</comment>
<dbReference type="GO" id="GO:0004128">
    <property type="term" value="F:cytochrome-b5 reductase activity, acting on NAD(P)H"/>
    <property type="evidence" value="ECO:0007669"/>
    <property type="project" value="TreeGrafter"/>
</dbReference>
<feature type="domain" description="Cytochrome b5 heme-binding" evidence="6">
    <location>
        <begin position="757"/>
        <end position="833"/>
    </location>
</feature>
<feature type="compositionally biased region" description="Polar residues" evidence="4">
    <location>
        <begin position="617"/>
        <end position="630"/>
    </location>
</feature>
<dbReference type="OrthoDB" id="2564485at2759"/>
<dbReference type="AlphaFoldDB" id="A0A5N5QUK2"/>
<organism evidence="7 8">
    <name type="scientific">Ceratobasidium theobromae</name>
    <dbReference type="NCBI Taxonomy" id="1582974"/>
    <lineage>
        <taxon>Eukaryota</taxon>
        <taxon>Fungi</taxon>
        <taxon>Dikarya</taxon>
        <taxon>Basidiomycota</taxon>
        <taxon>Agaricomycotina</taxon>
        <taxon>Agaricomycetes</taxon>
        <taxon>Cantharellales</taxon>
        <taxon>Ceratobasidiaceae</taxon>
        <taxon>Ceratobasidium</taxon>
    </lineage>
</organism>
<evidence type="ECO:0000256" key="5">
    <source>
        <dbReference type="SAM" id="Phobius"/>
    </source>
</evidence>
<name>A0A5N5QUK2_9AGAM</name>
<dbReference type="SUPFAM" id="SSF55856">
    <property type="entry name" value="Cytochrome b5-like heme/steroid binding domain"/>
    <property type="match status" value="1"/>
</dbReference>
<evidence type="ECO:0000259" key="6">
    <source>
        <dbReference type="PROSITE" id="PS50255"/>
    </source>
</evidence>
<keyword evidence="2" id="KW-0479">Metal-binding</keyword>
<dbReference type="PANTHER" id="PTHR46237">
    <property type="entry name" value="CYTOCHROME B5 REDUCTASE 4 FAMILY MEMBER"/>
    <property type="match status" value="1"/>
</dbReference>
<dbReference type="EMBL" id="SSOP01000015">
    <property type="protein sequence ID" value="KAB5594856.1"/>
    <property type="molecule type" value="Genomic_DNA"/>
</dbReference>
<dbReference type="Proteomes" id="UP000383932">
    <property type="component" value="Unassembled WGS sequence"/>
</dbReference>
<dbReference type="InterPro" id="IPR036400">
    <property type="entry name" value="Cyt_B5-like_heme/steroid_sf"/>
</dbReference>
<dbReference type="GO" id="GO:0005737">
    <property type="term" value="C:cytoplasm"/>
    <property type="evidence" value="ECO:0007669"/>
    <property type="project" value="TreeGrafter"/>
</dbReference>
<dbReference type="InterPro" id="IPR018506">
    <property type="entry name" value="Cyt_B5_heme-BS"/>
</dbReference>
<accession>A0A5N5QUK2</accession>
<feature type="compositionally biased region" description="Polar residues" evidence="4">
    <location>
        <begin position="689"/>
        <end position="701"/>
    </location>
</feature>
<dbReference type="InterPro" id="IPR051872">
    <property type="entry name" value="Cytochrome_b5/Flavoprotein_Rdt"/>
</dbReference>
<keyword evidence="3" id="KW-0408">Iron</keyword>